<protein>
    <submittedName>
        <fullName evidence="3">BHLH domain-containing protein</fullName>
    </submittedName>
</protein>
<feature type="region of interest" description="Disordered" evidence="1">
    <location>
        <begin position="104"/>
        <end position="127"/>
    </location>
</feature>
<dbReference type="Proteomes" id="UP000887566">
    <property type="component" value="Unplaced"/>
</dbReference>
<evidence type="ECO:0000256" key="1">
    <source>
        <dbReference type="SAM" id="MobiDB-lite"/>
    </source>
</evidence>
<feature type="compositionally biased region" description="Basic residues" evidence="1">
    <location>
        <begin position="116"/>
        <end position="127"/>
    </location>
</feature>
<dbReference type="AlphaFoldDB" id="A0A914VUN3"/>
<accession>A0A914VUN3</accession>
<feature type="compositionally biased region" description="Polar residues" evidence="1">
    <location>
        <begin position="187"/>
        <end position="216"/>
    </location>
</feature>
<name>A0A914VUN3_9BILA</name>
<organism evidence="2 3">
    <name type="scientific">Plectus sambesii</name>
    <dbReference type="NCBI Taxonomy" id="2011161"/>
    <lineage>
        <taxon>Eukaryota</taxon>
        <taxon>Metazoa</taxon>
        <taxon>Ecdysozoa</taxon>
        <taxon>Nematoda</taxon>
        <taxon>Chromadorea</taxon>
        <taxon>Plectida</taxon>
        <taxon>Plectina</taxon>
        <taxon>Plectoidea</taxon>
        <taxon>Plectidae</taxon>
        <taxon>Plectus</taxon>
    </lineage>
</organism>
<evidence type="ECO:0000313" key="3">
    <source>
        <dbReference type="WBParaSite" id="PSAMB.scaffold2505size27122.g18084.t1"/>
    </source>
</evidence>
<dbReference type="WBParaSite" id="PSAMB.scaffold2505size27122.g18084.t1">
    <property type="protein sequence ID" value="PSAMB.scaffold2505size27122.g18084.t1"/>
    <property type="gene ID" value="PSAMB.scaffold2505size27122.g18084"/>
</dbReference>
<proteinExistence type="predicted"/>
<sequence>MFSLASLHLLITVEHSTDTHTLAPHGIRAEREAVGAGVVNEQTCRRFKVRLAVVHLVERWQLTPGSATQVSQQRRRCPSLGRPPTDSSCFRTAVVGTARRRRAPISAQGGGAVERPHKRPPLSRRRPVQSCTDCEIGDVFFSPFVRPFVSSTFFTPLGKNSATIFFLRRPDSATLRERDTTDLIRRSQPSSTQPLSTMTKSSAVASSKQSRLSKPSCSPAVAARRALLRRIQRQELRKLQLLIPSMSCRVYRREPDPCTVIDQAIRYIDQLHATVLARVQAGSLPRGEQTFIHRLEGDYRDGTLWPNAVLPARVLGQTATWSVSKTDSGRVWVTSGNGRRPLADDITAPSPCHLSLKGLDYQITFAGSHDRRSTPPSH</sequence>
<reference evidence="3" key="1">
    <citation type="submission" date="2022-11" db="UniProtKB">
        <authorList>
            <consortium name="WormBaseParasite"/>
        </authorList>
    </citation>
    <scope>IDENTIFICATION</scope>
</reference>
<feature type="region of interest" description="Disordered" evidence="1">
    <location>
        <begin position="177"/>
        <end position="217"/>
    </location>
</feature>
<evidence type="ECO:0000313" key="2">
    <source>
        <dbReference type="Proteomes" id="UP000887566"/>
    </source>
</evidence>
<keyword evidence="2" id="KW-1185">Reference proteome</keyword>